<sequence>MLAVAVLVILLTAATTYVRLTLPWLGMDFTPADRGAGMTVQRIAPDSPNRSLLKPGMVLRFISSSSGETLRLHADLLLGEPDILSYPRLDRFLEDQERLGRILRNNPVVTTDEGRQLPIRTSPTPWTSLLGSFALQISYALVAFFISVGIWVVRPGQAATRFFALSGLSVLINELPLSIYNSRELYISHSLFETLSAINHLGSLAICASLVSLFWVYPRRLVNRPMLVPALLATAGGICWLLTLMRTGEGARTTVYLPILISYGIGLVFAALQWRASRHHPTDRAALKWCLLAIFTGTVMLIGMVTIPPVFGAAPLVPIAIGYSGFLMVYLGLAAGLLRYRLFDIERWWFKTWLWFAAGLLVILIDFALIFFLKLADHYALALSLAVSGWVYFPLRQQLWQKISKQHGASREQTLQEIVDKLFSAAGEQEISTAWPSLLKHTFQPLQLKIHDQTVEGLTISADGVRMLVPPLGPQGVSLMLEFPSQGGRLFSPEDLRIADLLYNLTAKALQGLRAREAGAELERNRMMRDLHDDLGARLLDVVYAADSPRCRDMALQAIEDLHGLVDTTAGQAVSLRHLCTNCEGETRARLNETPLTLDWRVPESLPERMTSARASANITRTLREAVTNIIRHANASQVKIHWQMSRHFLTITVDDDGEGGSPTDWSTGHGTKTIRTRTRDLGGSVTWRNNRHGGCQLEICLPMPLNSS</sequence>
<dbReference type="SUPFAM" id="SSF55874">
    <property type="entry name" value="ATPase domain of HSP90 chaperone/DNA topoisomerase II/histidine kinase"/>
    <property type="match status" value="1"/>
</dbReference>
<keyword evidence="4" id="KW-0472">Membrane</keyword>
<dbReference type="STRING" id="1177179.A11A3_06963"/>
<dbReference type="InterPro" id="IPR036890">
    <property type="entry name" value="HATPase_C_sf"/>
</dbReference>
<keyword evidence="1" id="KW-0808">Transferase</keyword>
<dbReference type="Proteomes" id="UP000010164">
    <property type="component" value="Unassembled WGS sequence"/>
</dbReference>
<keyword evidence="7" id="KW-1185">Reference proteome</keyword>
<dbReference type="GO" id="GO:0016301">
    <property type="term" value="F:kinase activity"/>
    <property type="evidence" value="ECO:0007669"/>
    <property type="project" value="UniProtKB-KW"/>
</dbReference>
<evidence type="ECO:0000256" key="3">
    <source>
        <dbReference type="ARBA" id="ARBA00023012"/>
    </source>
</evidence>
<accession>L0WDA1</accession>
<dbReference type="PATRIC" id="fig|1177179.3.peg.1401"/>
<evidence type="ECO:0000259" key="5">
    <source>
        <dbReference type="Pfam" id="PF02518"/>
    </source>
</evidence>
<evidence type="ECO:0000256" key="4">
    <source>
        <dbReference type="SAM" id="Phobius"/>
    </source>
</evidence>
<dbReference type="AlphaFoldDB" id="L0WDA1"/>
<feature type="domain" description="Histidine kinase/HSP90-like ATPase" evidence="5">
    <location>
        <begin position="619"/>
        <end position="705"/>
    </location>
</feature>
<name>L0WDA1_9GAMM</name>
<dbReference type="CDD" id="cd16917">
    <property type="entry name" value="HATPase_UhpB-NarQ-NarX-like"/>
    <property type="match status" value="1"/>
</dbReference>
<feature type="transmembrane region" description="Helical" evidence="4">
    <location>
        <begin position="286"/>
        <end position="307"/>
    </location>
</feature>
<dbReference type="InterPro" id="IPR003594">
    <property type="entry name" value="HATPase_dom"/>
</dbReference>
<dbReference type="GO" id="GO:0000160">
    <property type="term" value="P:phosphorelay signal transduction system"/>
    <property type="evidence" value="ECO:0007669"/>
    <property type="project" value="UniProtKB-KW"/>
</dbReference>
<dbReference type="PANTHER" id="PTHR24421">
    <property type="entry name" value="NITRATE/NITRITE SENSOR PROTEIN NARX-RELATED"/>
    <property type="match status" value="1"/>
</dbReference>
<dbReference type="Pfam" id="PF02518">
    <property type="entry name" value="HATPase_c"/>
    <property type="match status" value="1"/>
</dbReference>
<evidence type="ECO:0000313" key="6">
    <source>
        <dbReference type="EMBL" id="EKF74743.1"/>
    </source>
</evidence>
<feature type="transmembrane region" description="Helical" evidence="4">
    <location>
        <begin position="162"/>
        <end position="180"/>
    </location>
</feature>
<keyword evidence="4" id="KW-0812">Transmembrane</keyword>
<feature type="transmembrane region" description="Helical" evidence="4">
    <location>
        <begin position="319"/>
        <end position="340"/>
    </location>
</feature>
<evidence type="ECO:0000313" key="7">
    <source>
        <dbReference type="Proteomes" id="UP000010164"/>
    </source>
</evidence>
<feature type="transmembrane region" description="Helical" evidence="4">
    <location>
        <begin position="200"/>
        <end position="217"/>
    </location>
</feature>
<feature type="transmembrane region" description="Helical" evidence="4">
    <location>
        <begin position="352"/>
        <end position="373"/>
    </location>
</feature>
<evidence type="ECO:0000256" key="1">
    <source>
        <dbReference type="ARBA" id="ARBA00022679"/>
    </source>
</evidence>
<feature type="transmembrane region" description="Helical" evidence="4">
    <location>
        <begin position="133"/>
        <end position="153"/>
    </location>
</feature>
<comment type="caution">
    <text evidence="6">The sequence shown here is derived from an EMBL/GenBank/DDBJ whole genome shotgun (WGS) entry which is preliminary data.</text>
</comment>
<protein>
    <submittedName>
        <fullName evidence="6">Sensor histidine kinase</fullName>
    </submittedName>
</protein>
<organism evidence="6 7">
    <name type="scientific">Alcanivorax hongdengensis A-11-3</name>
    <dbReference type="NCBI Taxonomy" id="1177179"/>
    <lineage>
        <taxon>Bacteria</taxon>
        <taxon>Pseudomonadati</taxon>
        <taxon>Pseudomonadota</taxon>
        <taxon>Gammaproteobacteria</taxon>
        <taxon>Oceanospirillales</taxon>
        <taxon>Alcanivoracaceae</taxon>
        <taxon>Alcanivorax</taxon>
    </lineage>
</organism>
<keyword evidence="4" id="KW-1133">Transmembrane helix</keyword>
<gene>
    <name evidence="6" type="ORF">A11A3_06963</name>
</gene>
<keyword evidence="2 6" id="KW-0418">Kinase</keyword>
<keyword evidence="3" id="KW-0902">Two-component regulatory system</keyword>
<feature type="transmembrane region" description="Helical" evidence="4">
    <location>
        <begin position="226"/>
        <end position="243"/>
    </location>
</feature>
<feature type="transmembrane region" description="Helical" evidence="4">
    <location>
        <begin position="255"/>
        <end position="274"/>
    </location>
</feature>
<dbReference type="EMBL" id="AMRJ01000008">
    <property type="protein sequence ID" value="EKF74743.1"/>
    <property type="molecule type" value="Genomic_DNA"/>
</dbReference>
<dbReference type="InterPro" id="IPR050482">
    <property type="entry name" value="Sensor_HK_TwoCompSys"/>
</dbReference>
<dbReference type="eggNOG" id="COG4585">
    <property type="taxonomic scope" value="Bacteria"/>
</dbReference>
<dbReference type="Gene3D" id="3.30.565.10">
    <property type="entry name" value="Histidine kinase-like ATPase, C-terminal domain"/>
    <property type="match status" value="1"/>
</dbReference>
<evidence type="ECO:0000256" key="2">
    <source>
        <dbReference type="ARBA" id="ARBA00022777"/>
    </source>
</evidence>
<proteinExistence type="predicted"/>
<reference evidence="6 7" key="1">
    <citation type="journal article" date="2012" name="J. Bacteriol.">
        <title>Genome Sequence of the Alkane-Degrading Bacterium Alcanivorax hongdengensis Type Strain A-11-3.</title>
        <authorList>
            <person name="Lai Q."/>
            <person name="Shao Z."/>
        </authorList>
    </citation>
    <scope>NUCLEOTIDE SEQUENCE [LARGE SCALE GENOMIC DNA]</scope>
    <source>
        <strain evidence="6 7">A-11-3</strain>
    </source>
</reference>